<dbReference type="Proteomes" id="UP000030019">
    <property type="component" value="Unassembled WGS sequence"/>
</dbReference>
<dbReference type="eggNOG" id="COG2801">
    <property type="taxonomic scope" value="Bacteria"/>
</dbReference>
<reference evidence="2 3" key="1">
    <citation type="submission" date="2014-06" db="EMBL/GenBank/DDBJ databases">
        <authorList>
            <person name="Teng J.L."/>
            <person name="Huang Y."/>
            <person name="Tse H."/>
            <person name="Lau S.K."/>
            <person name="Woo P.C."/>
        </authorList>
    </citation>
    <scope>NUCLEOTIDE SEQUENCE [LARGE SCALE GENOMIC DNA]</scope>
    <source>
        <strain evidence="2 3">HKU4</strain>
    </source>
</reference>
<gene>
    <name evidence="2" type="ORF">SSIN_0359</name>
</gene>
<sequence>MLEQAFTDKQYEHTILHSSQGWQYQHASYHQFLQFKGIKPSMSRKWKNPDNGMIESFFGI</sequence>
<evidence type="ECO:0000313" key="2">
    <source>
        <dbReference type="EMBL" id="KGM37867.1"/>
    </source>
</evidence>
<dbReference type="InterPro" id="IPR036397">
    <property type="entry name" value="RNaseH_sf"/>
</dbReference>
<evidence type="ECO:0000313" key="3">
    <source>
        <dbReference type="Proteomes" id="UP000030019"/>
    </source>
</evidence>
<name>A0A0A0DLS9_9STRE</name>
<dbReference type="EMBL" id="JPEN01000029">
    <property type="protein sequence ID" value="KGM37867.1"/>
    <property type="molecule type" value="Genomic_DNA"/>
</dbReference>
<accession>A0A0A0DLS9</accession>
<dbReference type="Gene3D" id="3.30.420.10">
    <property type="entry name" value="Ribonuclease H-like superfamily/Ribonuclease H"/>
    <property type="match status" value="1"/>
</dbReference>
<feature type="domain" description="Integrase catalytic" evidence="1">
    <location>
        <begin position="1"/>
        <end position="60"/>
    </location>
</feature>
<dbReference type="PATRIC" id="fig|176090.4.peg.357"/>
<proteinExistence type="predicted"/>
<dbReference type="InterPro" id="IPR012337">
    <property type="entry name" value="RNaseH-like_sf"/>
</dbReference>
<evidence type="ECO:0000259" key="1">
    <source>
        <dbReference type="PROSITE" id="PS50994"/>
    </source>
</evidence>
<organism evidence="2 3">
    <name type="scientific">Streptococcus sinensis</name>
    <dbReference type="NCBI Taxonomy" id="176090"/>
    <lineage>
        <taxon>Bacteria</taxon>
        <taxon>Bacillati</taxon>
        <taxon>Bacillota</taxon>
        <taxon>Bacilli</taxon>
        <taxon>Lactobacillales</taxon>
        <taxon>Streptococcaceae</taxon>
        <taxon>Streptococcus</taxon>
    </lineage>
</organism>
<keyword evidence="3" id="KW-1185">Reference proteome</keyword>
<dbReference type="GO" id="GO:0003676">
    <property type="term" value="F:nucleic acid binding"/>
    <property type="evidence" value="ECO:0007669"/>
    <property type="project" value="InterPro"/>
</dbReference>
<dbReference type="AlphaFoldDB" id="A0A0A0DLS9"/>
<protein>
    <submittedName>
        <fullName evidence="2">Mobile element protein</fullName>
    </submittedName>
</protein>
<dbReference type="PROSITE" id="PS50994">
    <property type="entry name" value="INTEGRASE"/>
    <property type="match status" value="1"/>
</dbReference>
<dbReference type="SUPFAM" id="SSF53098">
    <property type="entry name" value="Ribonuclease H-like"/>
    <property type="match status" value="1"/>
</dbReference>
<dbReference type="GO" id="GO:0015074">
    <property type="term" value="P:DNA integration"/>
    <property type="evidence" value="ECO:0007669"/>
    <property type="project" value="InterPro"/>
</dbReference>
<comment type="caution">
    <text evidence="2">The sequence shown here is derived from an EMBL/GenBank/DDBJ whole genome shotgun (WGS) entry which is preliminary data.</text>
</comment>
<dbReference type="InterPro" id="IPR001584">
    <property type="entry name" value="Integrase_cat-core"/>
</dbReference>